<accession>A0ABV2PGU6</accession>
<proteinExistence type="predicted"/>
<gene>
    <name evidence="1" type="ORF">ABIA69_001302</name>
</gene>
<comment type="caution">
    <text evidence="1">The sequence shown here is derived from an EMBL/GenBank/DDBJ whole genome shotgun (WGS) entry which is preliminary data.</text>
</comment>
<reference evidence="1 2" key="1">
    <citation type="submission" date="2024-06" db="EMBL/GenBank/DDBJ databases">
        <title>Sorghum-associated microbial communities from plants grown in Nebraska, USA.</title>
        <authorList>
            <person name="Schachtman D."/>
        </authorList>
    </citation>
    <scope>NUCLEOTIDE SEQUENCE [LARGE SCALE GENOMIC DNA]</scope>
    <source>
        <strain evidence="1 2">736</strain>
    </source>
</reference>
<dbReference type="EMBL" id="JBEPSB010000004">
    <property type="protein sequence ID" value="MET4560158.1"/>
    <property type="molecule type" value="Genomic_DNA"/>
</dbReference>
<dbReference type="Proteomes" id="UP001549363">
    <property type="component" value="Unassembled WGS sequence"/>
</dbReference>
<evidence type="ECO:0000313" key="2">
    <source>
        <dbReference type="Proteomes" id="UP001549363"/>
    </source>
</evidence>
<sequence length="90" mass="10096">MINNTKNQGEILNTENVLGKYKENIELIQQSLKQLELVTTKLQSEGLVEIEKLANELSMLQKLSTSIEFKAKLLICNNGETIETSTPDAM</sequence>
<protein>
    <submittedName>
        <fullName evidence="1">Uncharacterized protein</fullName>
    </submittedName>
</protein>
<name>A0ABV2PGU6_9BACI</name>
<evidence type="ECO:0000313" key="1">
    <source>
        <dbReference type="EMBL" id="MET4560158.1"/>
    </source>
</evidence>
<organism evidence="1 2">
    <name type="scientific">Lysinibacillus parviboronicapiens</name>
    <dbReference type="NCBI Taxonomy" id="436516"/>
    <lineage>
        <taxon>Bacteria</taxon>
        <taxon>Bacillati</taxon>
        <taxon>Bacillota</taxon>
        <taxon>Bacilli</taxon>
        <taxon>Bacillales</taxon>
        <taxon>Bacillaceae</taxon>
        <taxon>Lysinibacillus</taxon>
    </lineage>
</organism>
<keyword evidence="2" id="KW-1185">Reference proteome</keyword>
<dbReference type="RefSeq" id="WP_354471285.1">
    <property type="nucleotide sequence ID" value="NZ_JBEPSB010000004.1"/>
</dbReference>